<dbReference type="Proteomes" id="UP000824120">
    <property type="component" value="Chromosome 12"/>
</dbReference>
<name>A0A9J5WBG5_SOLCO</name>
<accession>A0A9J5WBG5</accession>
<comment type="caution">
    <text evidence="1">The sequence shown here is derived from an EMBL/GenBank/DDBJ whole genome shotgun (WGS) entry which is preliminary data.</text>
</comment>
<gene>
    <name evidence="1" type="ORF">H5410_062680</name>
</gene>
<reference evidence="1 2" key="1">
    <citation type="submission" date="2020-09" db="EMBL/GenBank/DDBJ databases">
        <title>De no assembly of potato wild relative species, Solanum commersonii.</title>
        <authorList>
            <person name="Cho K."/>
        </authorList>
    </citation>
    <scope>NUCLEOTIDE SEQUENCE [LARGE SCALE GENOMIC DNA]</scope>
    <source>
        <strain evidence="1">LZ3.2</strain>
        <tissue evidence="1">Leaf</tissue>
    </source>
</reference>
<organism evidence="1 2">
    <name type="scientific">Solanum commersonii</name>
    <name type="common">Commerson's wild potato</name>
    <name type="synonym">Commerson's nightshade</name>
    <dbReference type="NCBI Taxonomy" id="4109"/>
    <lineage>
        <taxon>Eukaryota</taxon>
        <taxon>Viridiplantae</taxon>
        <taxon>Streptophyta</taxon>
        <taxon>Embryophyta</taxon>
        <taxon>Tracheophyta</taxon>
        <taxon>Spermatophyta</taxon>
        <taxon>Magnoliopsida</taxon>
        <taxon>eudicotyledons</taxon>
        <taxon>Gunneridae</taxon>
        <taxon>Pentapetalae</taxon>
        <taxon>asterids</taxon>
        <taxon>lamiids</taxon>
        <taxon>Solanales</taxon>
        <taxon>Solanaceae</taxon>
        <taxon>Solanoideae</taxon>
        <taxon>Solaneae</taxon>
        <taxon>Solanum</taxon>
    </lineage>
</organism>
<evidence type="ECO:0000313" key="1">
    <source>
        <dbReference type="EMBL" id="KAG5572914.1"/>
    </source>
</evidence>
<dbReference type="AlphaFoldDB" id="A0A9J5WBG5"/>
<proteinExistence type="predicted"/>
<sequence>MKLPSHNTLKAKIQLLTQTLKTQPKALETLPTAELAQTRRYGRDGTEGIPIQRSKLKVLTKVNPIKNSQLKWGQITKSTRDRIRDCTNHSRNTN</sequence>
<dbReference type="EMBL" id="JACXVP010000012">
    <property type="protein sequence ID" value="KAG5572914.1"/>
    <property type="molecule type" value="Genomic_DNA"/>
</dbReference>
<evidence type="ECO:0000313" key="2">
    <source>
        <dbReference type="Proteomes" id="UP000824120"/>
    </source>
</evidence>
<keyword evidence="2" id="KW-1185">Reference proteome</keyword>
<protein>
    <submittedName>
        <fullName evidence="1">Uncharacterized protein</fullName>
    </submittedName>
</protein>